<organism evidence="2 3">
    <name type="scientific">Corchorus olitorius</name>
    <dbReference type="NCBI Taxonomy" id="93759"/>
    <lineage>
        <taxon>Eukaryota</taxon>
        <taxon>Viridiplantae</taxon>
        <taxon>Streptophyta</taxon>
        <taxon>Embryophyta</taxon>
        <taxon>Tracheophyta</taxon>
        <taxon>Spermatophyta</taxon>
        <taxon>Magnoliopsida</taxon>
        <taxon>eudicotyledons</taxon>
        <taxon>Gunneridae</taxon>
        <taxon>Pentapetalae</taxon>
        <taxon>rosids</taxon>
        <taxon>malvids</taxon>
        <taxon>Malvales</taxon>
        <taxon>Malvaceae</taxon>
        <taxon>Grewioideae</taxon>
        <taxon>Apeibeae</taxon>
        <taxon>Corchorus</taxon>
    </lineage>
</organism>
<sequence length="309" mass="32882">MRRASSVRVNSAASCSLSNDRRDSMAARHCASMSAGHSDWKRHITSPITRAASVPAGGMAEVGARPCSRRAGGMSALEASAGVRGGAAGATAGAASSTREQRRRLRRQVDQDVVMRRVVQRLGCIGQQDGRLRGERMPQAAVRQEIELAECPQLRVERLQRSLISDHNHLLARAVGLAHEPARRVSSGTGRPVAPLAAPLFHAVPAMSRWAQSYFSVKRARKQAAVTLPAGRPPMLPISAKFDLSCSWYSSSSGMRQAVSSDCLPAATSASASASLRAYMPVLMWPSAMMQAPVSVATSITTAGLKRST</sequence>
<gene>
    <name evidence="2" type="ORF">COLO4_01367</name>
</gene>
<dbReference type="AlphaFoldDB" id="A0A1R3L2L6"/>
<evidence type="ECO:0000256" key="1">
    <source>
        <dbReference type="SAM" id="MobiDB-lite"/>
    </source>
</evidence>
<protein>
    <submittedName>
        <fullName evidence="2">Uncharacterized protein</fullName>
    </submittedName>
</protein>
<feature type="region of interest" description="Disordered" evidence="1">
    <location>
        <begin position="82"/>
        <end position="105"/>
    </location>
</feature>
<reference evidence="3" key="1">
    <citation type="submission" date="2013-09" db="EMBL/GenBank/DDBJ databases">
        <title>Corchorus olitorius genome sequencing.</title>
        <authorList>
            <person name="Alam M."/>
            <person name="Haque M.S."/>
            <person name="Islam M.S."/>
            <person name="Emdad E.M."/>
            <person name="Islam M.M."/>
            <person name="Ahmed B."/>
            <person name="Halim A."/>
            <person name="Hossen Q.M.M."/>
            <person name="Hossain M.Z."/>
            <person name="Ahmed R."/>
            <person name="Khan M.M."/>
            <person name="Islam R."/>
            <person name="Rashid M.M."/>
            <person name="Khan S.A."/>
            <person name="Rahman M.S."/>
            <person name="Alam M."/>
            <person name="Yahiya A.S."/>
            <person name="Khan M.S."/>
            <person name="Azam M.S."/>
            <person name="Haque T."/>
            <person name="Lashkar M.Z.H."/>
            <person name="Akhand A.I."/>
            <person name="Morshed G."/>
            <person name="Roy S."/>
            <person name="Uddin K.S."/>
            <person name="Rabeya T."/>
            <person name="Hossain A.S."/>
            <person name="Chowdhury A."/>
            <person name="Snigdha A.R."/>
            <person name="Mortoza M.S."/>
            <person name="Matin S.A."/>
            <person name="Hoque S.M.E."/>
            <person name="Islam M.K."/>
            <person name="Roy D.K."/>
            <person name="Haider R."/>
            <person name="Moosa M.M."/>
            <person name="Elias S.M."/>
            <person name="Hasan A.M."/>
            <person name="Jahan S."/>
            <person name="Shafiuddin M."/>
            <person name="Mahmood N."/>
            <person name="Shommy N.S."/>
        </authorList>
    </citation>
    <scope>NUCLEOTIDE SEQUENCE [LARGE SCALE GENOMIC DNA]</scope>
    <source>
        <strain evidence="3">cv. O-4</strain>
    </source>
</reference>
<feature type="compositionally biased region" description="Low complexity" evidence="1">
    <location>
        <begin position="1"/>
        <end position="16"/>
    </location>
</feature>
<feature type="compositionally biased region" description="Low complexity" evidence="1">
    <location>
        <begin position="89"/>
        <end position="98"/>
    </location>
</feature>
<dbReference type="Proteomes" id="UP000187203">
    <property type="component" value="Unassembled WGS sequence"/>
</dbReference>
<comment type="caution">
    <text evidence="2">The sequence shown here is derived from an EMBL/GenBank/DDBJ whole genome shotgun (WGS) entry which is preliminary data.</text>
</comment>
<evidence type="ECO:0000313" key="2">
    <source>
        <dbReference type="EMBL" id="OMP13582.1"/>
    </source>
</evidence>
<accession>A0A1R3L2L6</accession>
<name>A0A1R3L2L6_9ROSI</name>
<dbReference type="EMBL" id="AWUE01003851">
    <property type="protein sequence ID" value="OMP13582.1"/>
    <property type="molecule type" value="Genomic_DNA"/>
</dbReference>
<keyword evidence="3" id="KW-1185">Reference proteome</keyword>
<proteinExistence type="predicted"/>
<evidence type="ECO:0000313" key="3">
    <source>
        <dbReference type="Proteomes" id="UP000187203"/>
    </source>
</evidence>
<feature type="region of interest" description="Disordered" evidence="1">
    <location>
        <begin position="1"/>
        <end position="22"/>
    </location>
</feature>